<proteinExistence type="predicted"/>
<name>A0A834YQZ4_TETSI</name>
<gene>
    <name evidence="1" type="ORF">HHK36_021147</name>
</gene>
<reference evidence="1 2" key="1">
    <citation type="submission" date="2020-04" db="EMBL/GenBank/DDBJ databases">
        <title>Plant Genome Project.</title>
        <authorList>
            <person name="Zhang R.-G."/>
        </authorList>
    </citation>
    <scope>NUCLEOTIDE SEQUENCE [LARGE SCALE GENOMIC DNA]</scope>
    <source>
        <strain evidence="1">YNK0</strain>
        <tissue evidence="1">Leaf</tissue>
    </source>
</reference>
<keyword evidence="2" id="KW-1185">Reference proteome</keyword>
<dbReference type="Pfam" id="PF05553">
    <property type="entry name" value="DUF761"/>
    <property type="match status" value="1"/>
</dbReference>
<dbReference type="AlphaFoldDB" id="A0A834YQZ4"/>
<dbReference type="EMBL" id="JABCRI010000015">
    <property type="protein sequence ID" value="KAF8392907.1"/>
    <property type="molecule type" value="Genomic_DNA"/>
</dbReference>
<dbReference type="OrthoDB" id="1682876at2759"/>
<organism evidence="1 2">
    <name type="scientific">Tetracentron sinense</name>
    <name type="common">Spur-leaf</name>
    <dbReference type="NCBI Taxonomy" id="13715"/>
    <lineage>
        <taxon>Eukaryota</taxon>
        <taxon>Viridiplantae</taxon>
        <taxon>Streptophyta</taxon>
        <taxon>Embryophyta</taxon>
        <taxon>Tracheophyta</taxon>
        <taxon>Spermatophyta</taxon>
        <taxon>Magnoliopsida</taxon>
        <taxon>Trochodendrales</taxon>
        <taxon>Trochodendraceae</taxon>
        <taxon>Tetracentron</taxon>
    </lineage>
</organism>
<protein>
    <submittedName>
        <fullName evidence="1">Uncharacterized protein</fullName>
    </submittedName>
</protein>
<accession>A0A834YQZ4</accession>
<evidence type="ECO:0000313" key="1">
    <source>
        <dbReference type="EMBL" id="KAF8392907.1"/>
    </source>
</evidence>
<dbReference type="Proteomes" id="UP000655225">
    <property type="component" value="Unassembled WGS sequence"/>
</dbReference>
<sequence length="126" mass="14806">MGIDLQRAVKKVRFLLSLNIYKWRVAASIVGASSRRRLSFNHRPGLRGCSDDTDCYETSYSPGIQRTKSFATDEDIDKRADMFIANFYRRLQIERQVQKLFLHLLVEIRIISPRICAIRIKYQHML</sequence>
<evidence type="ECO:0000313" key="2">
    <source>
        <dbReference type="Proteomes" id="UP000655225"/>
    </source>
</evidence>
<dbReference type="InterPro" id="IPR008480">
    <property type="entry name" value="DUF761_pln"/>
</dbReference>
<comment type="caution">
    <text evidence="1">The sequence shown here is derived from an EMBL/GenBank/DDBJ whole genome shotgun (WGS) entry which is preliminary data.</text>
</comment>